<dbReference type="SUPFAM" id="SSF82171">
    <property type="entry name" value="DPP6 N-terminal domain-like"/>
    <property type="match status" value="1"/>
</dbReference>
<comment type="caution">
    <text evidence="2">The sequence shown here is derived from an EMBL/GenBank/DDBJ whole genome shotgun (WGS) entry which is preliminary data.</text>
</comment>
<dbReference type="Proteomes" id="UP001501231">
    <property type="component" value="Unassembled WGS sequence"/>
</dbReference>
<feature type="domain" description="GerMN" evidence="1">
    <location>
        <begin position="214"/>
        <end position="301"/>
    </location>
</feature>
<dbReference type="InterPro" id="IPR018910">
    <property type="entry name" value="LpqB_C"/>
</dbReference>
<protein>
    <submittedName>
        <fullName evidence="2">LpqB family beta-propeller domain-containing protein</fullName>
    </submittedName>
</protein>
<name>A0ABN3J7X4_9ACTN</name>
<evidence type="ECO:0000313" key="3">
    <source>
        <dbReference type="Proteomes" id="UP001501231"/>
    </source>
</evidence>
<organism evidence="2 3">
    <name type="scientific">Actinomadura vinacea</name>
    <dbReference type="NCBI Taxonomy" id="115336"/>
    <lineage>
        <taxon>Bacteria</taxon>
        <taxon>Bacillati</taxon>
        <taxon>Actinomycetota</taxon>
        <taxon>Actinomycetes</taxon>
        <taxon>Streptosporangiales</taxon>
        <taxon>Thermomonosporaceae</taxon>
        <taxon>Actinomadura</taxon>
    </lineage>
</organism>
<accession>A0ABN3J7X4</accession>
<dbReference type="SMART" id="SM00909">
    <property type="entry name" value="Germane"/>
    <property type="match status" value="1"/>
</dbReference>
<dbReference type="Pfam" id="PF10646">
    <property type="entry name" value="Germane"/>
    <property type="match status" value="1"/>
</dbReference>
<sequence length="591" mass="63474">MTVTLTWRNVTALGAVAMLLLGCASVPSGGRVVSGKRAEGAEQVDDPYVRLIPVRPRPEWGPGQIVSGFLSASASFDDDHTVAREYMSWPGMWRPAPRPAVTVMQDRQDPDVVRENATSATVRVRGRQLGTIDAGGQYTADPKIVEVTFQLAKTAHGLWRLTGLPGEVQNGLLLTKGDVDRAFRTVNLFFFAPDRRTLVPNGIFLPLVNRRDLPAHLVGALLDGPTSWLDPAVKSAFPRGTRLRGRGVTVSKDVATVDLTGEARGGSLERMSAQLGWTLRQLSEIKEWRLQIDGETVAPEGVSSTQPVRSWQVNDPDGISADQTAYVIGAAGHLSQLLQDQPQPVATGTGGRLVRPAVAPDHVEVAGLAPKGDQVLVGDLVAGAANIRTLLRPSGEDSRFTPPSWDRDGRLWTVESSGDKSWLWVRARRGQAPVRVAHWGLGGRQVLAFRVSRDGVRAAAIVNVDGRAQVQIGRIVHEGGTDVGSFLPVSSELGGAIDLAWRDYGTLAVLGRKNFDSQVLAYLVPVSGSAISTLGGGALGLPQSIAAAPDEPVLIGTRSSHKKQVCRQRTPREQFSEWVCNIPAADPAYPR</sequence>
<evidence type="ECO:0000259" key="1">
    <source>
        <dbReference type="SMART" id="SM00909"/>
    </source>
</evidence>
<proteinExistence type="predicted"/>
<keyword evidence="3" id="KW-1185">Reference proteome</keyword>
<gene>
    <name evidence="2" type="ORF">GCM10010191_40320</name>
</gene>
<dbReference type="InterPro" id="IPR019606">
    <property type="entry name" value="GerMN"/>
</dbReference>
<dbReference type="InterPro" id="IPR059026">
    <property type="entry name" value="LpqB_N"/>
</dbReference>
<dbReference type="Pfam" id="PF25976">
    <property type="entry name" value="LpqB_N"/>
    <property type="match status" value="1"/>
</dbReference>
<dbReference type="EMBL" id="BAAARW010000012">
    <property type="protein sequence ID" value="GAA2424075.1"/>
    <property type="molecule type" value="Genomic_DNA"/>
</dbReference>
<evidence type="ECO:0000313" key="2">
    <source>
        <dbReference type="EMBL" id="GAA2424075.1"/>
    </source>
</evidence>
<reference evidence="2 3" key="1">
    <citation type="journal article" date="2019" name="Int. J. Syst. Evol. Microbiol.">
        <title>The Global Catalogue of Microorganisms (GCM) 10K type strain sequencing project: providing services to taxonomists for standard genome sequencing and annotation.</title>
        <authorList>
            <consortium name="The Broad Institute Genomics Platform"/>
            <consortium name="The Broad Institute Genome Sequencing Center for Infectious Disease"/>
            <person name="Wu L."/>
            <person name="Ma J."/>
        </authorList>
    </citation>
    <scope>NUCLEOTIDE SEQUENCE [LARGE SCALE GENOMIC DNA]</scope>
    <source>
        <strain evidence="2 3">JCM 3325</strain>
    </source>
</reference>
<dbReference type="Pfam" id="PF10647">
    <property type="entry name" value="Gmad1"/>
    <property type="match status" value="1"/>
</dbReference>